<sequence>MAEPEMDPNRRPSADNQTISKAEIPLKERFFRYFQHEITCRAPRPSIILKAFVQESLADKDLIALQEEMDRLADTSLVGGERADATDHCLAGIVRLSNEVKDAASYIPTYDQRVYAEAIKALQDKLNDTRAAFEPRSKFSFKTKKNASAVSLSDAAALASEGRRGIPGYHSPGASSMGSSANQTPNYPSTPLNEPDTQLQERPEVAPTSIPAMSVAGGMPKPQSEDKTATTFEASGISSVSVNNHYGLHIMLPASGSTSTVPASITSLQHCVVDMSIPTADGKPYASLTVKEIKESLLICGQVNGPAHITGVDHSVMVVSCRQFRMHNCSDVDVYLSCSSNPIIENCSNIRFARIPKAYSLDHGRPDHEDRWSQVEDFKWIKPEPSPNWSLLDPTDAVPEEVWAEIVPGGPGWSLDDILHAIKLIK</sequence>
<dbReference type="OrthoDB" id="194775at2759"/>
<evidence type="ECO:0000256" key="4">
    <source>
        <dbReference type="ARBA" id="ARBA00023186"/>
    </source>
</evidence>
<gene>
    <name evidence="7" type="ORF">N7492_006497</name>
</gene>
<dbReference type="PROSITE" id="PS51329">
    <property type="entry name" value="C_CAP_COFACTOR_C"/>
    <property type="match status" value="1"/>
</dbReference>
<accession>A0A9W9LKF9</accession>
<dbReference type="InterPro" id="IPR027684">
    <property type="entry name" value="TBCC"/>
</dbReference>
<dbReference type="SMART" id="SM00673">
    <property type="entry name" value="CARP"/>
    <property type="match status" value="1"/>
</dbReference>
<feature type="domain" description="C-CAP/cofactor C-like" evidence="6">
    <location>
        <begin position="220"/>
        <end position="380"/>
    </location>
</feature>
<dbReference type="InterPro" id="IPR006599">
    <property type="entry name" value="CARP_motif"/>
</dbReference>
<dbReference type="PANTHER" id="PTHR15139:SF0">
    <property type="entry name" value="TUBULIN-SPECIFIC CHAPERONE C"/>
    <property type="match status" value="1"/>
</dbReference>
<comment type="subcellular location">
    <subcellularLocation>
        <location evidence="1">Cytoplasm</location>
    </subcellularLocation>
</comment>
<dbReference type="InterPro" id="IPR012945">
    <property type="entry name" value="Tubulin-bd_cofactor_C_dom"/>
</dbReference>
<evidence type="ECO:0000256" key="3">
    <source>
        <dbReference type="ARBA" id="ARBA00022490"/>
    </source>
</evidence>
<keyword evidence="8" id="KW-1185">Reference proteome</keyword>
<proteinExistence type="inferred from homology"/>
<dbReference type="InterPro" id="IPR038397">
    <property type="entry name" value="TBCC_N_sf"/>
</dbReference>
<dbReference type="Gene3D" id="1.20.58.1250">
    <property type="entry name" value="Tubulin Binding Cofactor C, N-terminal domain"/>
    <property type="match status" value="1"/>
</dbReference>
<evidence type="ECO:0000313" key="8">
    <source>
        <dbReference type="Proteomes" id="UP001146351"/>
    </source>
</evidence>
<name>A0A9W9LKF9_9EURO</name>
<dbReference type="Proteomes" id="UP001146351">
    <property type="component" value="Unassembled WGS sequence"/>
</dbReference>
<dbReference type="FunFam" id="1.20.58.1250:FF:000002">
    <property type="entry name" value="Tubulin-specific chaperone c, putative"/>
    <property type="match status" value="1"/>
</dbReference>
<feature type="region of interest" description="Disordered" evidence="5">
    <location>
        <begin position="163"/>
        <end position="205"/>
    </location>
</feature>
<dbReference type="InterPro" id="IPR017901">
    <property type="entry name" value="C-CAP_CF_C-like"/>
</dbReference>
<reference evidence="7" key="2">
    <citation type="journal article" date="2023" name="IMA Fungus">
        <title>Comparative genomic study of the Penicillium genus elucidates a diverse pangenome and 15 lateral gene transfer events.</title>
        <authorList>
            <person name="Petersen C."/>
            <person name="Sorensen T."/>
            <person name="Nielsen M.R."/>
            <person name="Sondergaard T.E."/>
            <person name="Sorensen J.L."/>
            <person name="Fitzpatrick D.A."/>
            <person name="Frisvad J.C."/>
            <person name="Nielsen K.L."/>
        </authorList>
    </citation>
    <scope>NUCLEOTIDE SEQUENCE</scope>
    <source>
        <strain evidence="7">IBT 21917</strain>
    </source>
</reference>
<dbReference type="FunFam" id="2.160.20.70:FF:000011">
    <property type="entry name" value="Tubulin-specific chaperone c, putative"/>
    <property type="match status" value="1"/>
</dbReference>
<dbReference type="GO" id="GO:0005737">
    <property type="term" value="C:cytoplasm"/>
    <property type="evidence" value="ECO:0007669"/>
    <property type="project" value="UniProtKB-SubCell"/>
</dbReference>
<evidence type="ECO:0000256" key="5">
    <source>
        <dbReference type="SAM" id="MobiDB-lite"/>
    </source>
</evidence>
<evidence type="ECO:0000313" key="7">
    <source>
        <dbReference type="EMBL" id="KAJ5161105.1"/>
    </source>
</evidence>
<keyword evidence="4" id="KW-0143">Chaperone</keyword>
<dbReference type="AlphaFoldDB" id="A0A9W9LKF9"/>
<dbReference type="GO" id="GO:0007023">
    <property type="term" value="P:post-chaperonin tubulin folding pathway"/>
    <property type="evidence" value="ECO:0007669"/>
    <property type="project" value="InterPro"/>
</dbReference>
<dbReference type="Pfam" id="PF07986">
    <property type="entry name" value="TBCC"/>
    <property type="match status" value="1"/>
</dbReference>
<keyword evidence="3" id="KW-0963">Cytoplasm</keyword>
<dbReference type="PANTHER" id="PTHR15139">
    <property type="entry name" value="TUBULIN FOLDING COFACTOR C"/>
    <property type="match status" value="1"/>
</dbReference>
<reference evidence="7" key="1">
    <citation type="submission" date="2022-11" db="EMBL/GenBank/DDBJ databases">
        <authorList>
            <person name="Petersen C."/>
        </authorList>
    </citation>
    <scope>NUCLEOTIDE SEQUENCE</scope>
    <source>
        <strain evidence="7">IBT 21917</strain>
    </source>
</reference>
<evidence type="ECO:0000256" key="2">
    <source>
        <dbReference type="ARBA" id="ARBA00008848"/>
    </source>
</evidence>
<dbReference type="Gene3D" id="2.160.20.70">
    <property type="match status" value="1"/>
</dbReference>
<feature type="compositionally biased region" description="Polar residues" evidence="5">
    <location>
        <begin position="173"/>
        <end position="198"/>
    </location>
</feature>
<evidence type="ECO:0000259" key="6">
    <source>
        <dbReference type="PROSITE" id="PS51329"/>
    </source>
</evidence>
<dbReference type="InterPro" id="IPR016098">
    <property type="entry name" value="CAP/MinC_C"/>
</dbReference>
<comment type="similarity">
    <text evidence="2">Belongs to the TBCC family.</text>
</comment>
<organism evidence="7 8">
    <name type="scientific">Penicillium capsulatum</name>
    <dbReference type="NCBI Taxonomy" id="69766"/>
    <lineage>
        <taxon>Eukaryota</taxon>
        <taxon>Fungi</taxon>
        <taxon>Dikarya</taxon>
        <taxon>Ascomycota</taxon>
        <taxon>Pezizomycotina</taxon>
        <taxon>Eurotiomycetes</taxon>
        <taxon>Eurotiomycetidae</taxon>
        <taxon>Eurotiales</taxon>
        <taxon>Aspergillaceae</taxon>
        <taxon>Penicillium</taxon>
    </lineage>
</organism>
<dbReference type="GO" id="GO:0007021">
    <property type="term" value="P:tubulin complex assembly"/>
    <property type="evidence" value="ECO:0007669"/>
    <property type="project" value="TreeGrafter"/>
</dbReference>
<evidence type="ECO:0000256" key="1">
    <source>
        <dbReference type="ARBA" id="ARBA00004496"/>
    </source>
</evidence>
<comment type="caution">
    <text evidence="7">The sequence shown here is derived from an EMBL/GenBank/DDBJ whole genome shotgun (WGS) entry which is preliminary data.</text>
</comment>
<protein>
    <submittedName>
        <fullName evidence="7">Tubulin binding cofactor C</fullName>
    </submittedName>
</protein>
<dbReference type="EMBL" id="JAPQKO010000005">
    <property type="protein sequence ID" value="KAJ5161105.1"/>
    <property type="molecule type" value="Genomic_DNA"/>
</dbReference>